<organism evidence="1 2">
    <name type="scientific">Mya arenaria</name>
    <name type="common">Soft-shell clam</name>
    <dbReference type="NCBI Taxonomy" id="6604"/>
    <lineage>
        <taxon>Eukaryota</taxon>
        <taxon>Metazoa</taxon>
        <taxon>Spiralia</taxon>
        <taxon>Lophotrochozoa</taxon>
        <taxon>Mollusca</taxon>
        <taxon>Bivalvia</taxon>
        <taxon>Autobranchia</taxon>
        <taxon>Heteroconchia</taxon>
        <taxon>Euheterodonta</taxon>
        <taxon>Imparidentia</taxon>
        <taxon>Neoheterodontei</taxon>
        <taxon>Myida</taxon>
        <taxon>Myoidea</taxon>
        <taxon>Myidae</taxon>
        <taxon>Mya</taxon>
    </lineage>
</organism>
<reference evidence="1" key="1">
    <citation type="submission" date="2022-11" db="EMBL/GenBank/DDBJ databases">
        <title>Centuries of genome instability and evolution in soft-shell clam transmissible cancer (bioRxiv).</title>
        <authorList>
            <person name="Hart S.F.M."/>
            <person name="Yonemitsu M.A."/>
            <person name="Giersch R.M."/>
            <person name="Beal B.F."/>
            <person name="Arriagada G."/>
            <person name="Davis B.W."/>
            <person name="Ostrander E.A."/>
            <person name="Goff S.P."/>
            <person name="Metzger M.J."/>
        </authorList>
    </citation>
    <scope>NUCLEOTIDE SEQUENCE</scope>
    <source>
        <strain evidence="1">MELC-2E11</strain>
        <tissue evidence="1">Siphon/mantle</tissue>
    </source>
</reference>
<evidence type="ECO:0000313" key="2">
    <source>
        <dbReference type="Proteomes" id="UP001164746"/>
    </source>
</evidence>
<accession>A0ABY7G8J5</accession>
<gene>
    <name evidence="1" type="ORF">MAR_003235</name>
</gene>
<protein>
    <submittedName>
        <fullName evidence="1">Uncharacterized protein</fullName>
    </submittedName>
</protein>
<proteinExistence type="predicted"/>
<dbReference type="Proteomes" id="UP001164746">
    <property type="component" value="Chromosome 16"/>
</dbReference>
<sequence>MFNIQDKRGLAEGVTYGTGAIPRMNGVWRKGHLRPRCNTPDKLGLAEGVTYGTGPSFICKKGECKLCGSSRKTDTGLGTRSICSRKNPIPSVEEICIIPKDVDIAKLHSCLDASVKINETTYSISYGCFTIPKKNFLDRIVGEEDIPIKAISSLYGFNDSPKVVDDNIDGSTICHKGILCVIAKALHNAMEVELLSNRYLKDKTVNARWGCFKIPNKVDEMQTYGALDSDDINVETDYMDSENIDALADSSGSDKEDVEADTLELDVFSPFGAEKIVPSTRLQKAMLTFLKSLQQQTAL</sequence>
<keyword evidence="2" id="KW-1185">Reference proteome</keyword>
<evidence type="ECO:0000313" key="1">
    <source>
        <dbReference type="EMBL" id="WAR29667.1"/>
    </source>
</evidence>
<dbReference type="EMBL" id="CP111027">
    <property type="protein sequence ID" value="WAR29667.1"/>
    <property type="molecule type" value="Genomic_DNA"/>
</dbReference>
<name>A0ABY7G8J5_MYAAR</name>